<accession>A0ACC2ICV5</accession>
<gene>
    <name evidence="1" type="ORF">ONZ43_g5269</name>
</gene>
<proteinExistence type="predicted"/>
<evidence type="ECO:0000313" key="2">
    <source>
        <dbReference type="Proteomes" id="UP001153334"/>
    </source>
</evidence>
<reference evidence="1" key="1">
    <citation type="submission" date="2022-11" db="EMBL/GenBank/DDBJ databases">
        <title>Genome Sequence of Nemania bipapillata.</title>
        <authorList>
            <person name="Buettner E."/>
        </authorList>
    </citation>
    <scope>NUCLEOTIDE SEQUENCE</scope>
    <source>
        <strain evidence="1">CP14</strain>
    </source>
</reference>
<comment type="caution">
    <text evidence="1">The sequence shown here is derived from an EMBL/GenBank/DDBJ whole genome shotgun (WGS) entry which is preliminary data.</text>
</comment>
<protein>
    <submittedName>
        <fullName evidence="1">Uncharacterized protein</fullName>
    </submittedName>
</protein>
<keyword evidence="2" id="KW-1185">Reference proteome</keyword>
<name>A0ACC2ICV5_9PEZI</name>
<dbReference type="Proteomes" id="UP001153334">
    <property type="component" value="Unassembled WGS sequence"/>
</dbReference>
<dbReference type="EMBL" id="JAPESX010001586">
    <property type="protein sequence ID" value="KAJ8112942.1"/>
    <property type="molecule type" value="Genomic_DNA"/>
</dbReference>
<evidence type="ECO:0000313" key="1">
    <source>
        <dbReference type="EMBL" id="KAJ8112942.1"/>
    </source>
</evidence>
<organism evidence="1 2">
    <name type="scientific">Nemania bipapillata</name>
    <dbReference type="NCBI Taxonomy" id="110536"/>
    <lineage>
        <taxon>Eukaryota</taxon>
        <taxon>Fungi</taxon>
        <taxon>Dikarya</taxon>
        <taxon>Ascomycota</taxon>
        <taxon>Pezizomycotina</taxon>
        <taxon>Sordariomycetes</taxon>
        <taxon>Xylariomycetidae</taxon>
        <taxon>Xylariales</taxon>
        <taxon>Xylariaceae</taxon>
        <taxon>Nemania</taxon>
    </lineage>
</organism>
<sequence length="107" mass="11410">MSPPSASPGGNPSSPSSGKKTDLAVETAAAAIKPDTADEVVNPPDFTGEVETDNGVPSLKTLRAIEDYVVLDNVGKTHPFKSLYSGHNVARRMLIIFVRHFFCGVRI</sequence>